<dbReference type="EMBL" id="JADCTT010000004">
    <property type="protein sequence ID" value="KAF9753210.1"/>
    <property type="molecule type" value="Genomic_DNA"/>
</dbReference>
<gene>
    <name evidence="7" type="ORF">IM811_011968</name>
</gene>
<accession>A0A8H7NCQ4</accession>
<keyword evidence="3" id="KW-0408">Iron</keyword>
<dbReference type="Proteomes" id="UP000616885">
    <property type="component" value="Unassembled WGS sequence"/>
</dbReference>
<dbReference type="InterPro" id="IPR036922">
    <property type="entry name" value="Rieske_2Fe-2S_sf"/>
</dbReference>
<dbReference type="PANTHER" id="PTHR21496:SF23">
    <property type="entry name" value="3-PHENYLPROPIONATE_CINNAMIC ACID DIOXYGENASE FERREDOXIN SUBUNIT"/>
    <property type="match status" value="1"/>
</dbReference>
<comment type="caution">
    <text evidence="7">The sequence shown here is derived from an EMBL/GenBank/DDBJ whole genome shotgun (WGS) entry which is preliminary data.</text>
</comment>
<dbReference type="GO" id="GO:0051537">
    <property type="term" value="F:2 iron, 2 sulfur cluster binding"/>
    <property type="evidence" value="ECO:0007669"/>
    <property type="project" value="UniProtKB-KW"/>
</dbReference>
<dbReference type="PANTHER" id="PTHR21496">
    <property type="entry name" value="FERREDOXIN-RELATED"/>
    <property type="match status" value="1"/>
</dbReference>
<evidence type="ECO:0000256" key="5">
    <source>
        <dbReference type="SAM" id="MobiDB-lite"/>
    </source>
</evidence>
<dbReference type="CDD" id="cd03478">
    <property type="entry name" value="Rieske_AIFL_N"/>
    <property type="match status" value="1"/>
</dbReference>
<feature type="region of interest" description="Disordered" evidence="5">
    <location>
        <begin position="147"/>
        <end position="185"/>
    </location>
</feature>
<dbReference type="Gene3D" id="2.102.10.10">
    <property type="entry name" value="Rieske [2Fe-2S] iron-sulphur domain"/>
    <property type="match status" value="1"/>
</dbReference>
<evidence type="ECO:0000256" key="2">
    <source>
        <dbReference type="ARBA" id="ARBA00022723"/>
    </source>
</evidence>
<dbReference type="GO" id="GO:0046872">
    <property type="term" value="F:metal ion binding"/>
    <property type="evidence" value="ECO:0007669"/>
    <property type="project" value="UniProtKB-KW"/>
</dbReference>
<sequence length="185" mass="19831">MHRLQRFILSSGQLKPRYCTQVPVRHFTESFRAMAAKEYKLKGVTSLALSLGDKQEVEVEGVENGKVVLLNAAGKVQAVGAKCTHYGAPMAKGVLTKSGYLRCPWHGACFNAKTGDVEDAPALDALPVFDVAERDGAVYITGEESAIKSSAGAPTSNAVPPREVHRKIPSSLLEEAPAPWVQSKA</sequence>
<keyword evidence="2" id="KW-0479">Metal-binding</keyword>
<evidence type="ECO:0000313" key="7">
    <source>
        <dbReference type="EMBL" id="KAF9753210.1"/>
    </source>
</evidence>
<reference evidence="7" key="1">
    <citation type="submission" date="2020-10" db="EMBL/GenBank/DDBJ databases">
        <title>High-Quality Genome Resource of Clonostachys rosea strain S41 by Oxford Nanopore Long-Read Sequencing.</title>
        <authorList>
            <person name="Wang H."/>
        </authorList>
    </citation>
    <scope>NUCLEOTIDE SEQUENCE</scope>
    <source>
        <strain evidence="7">S41</strain>
    </source>
</reference>
<protein>
    <recommendedName>
        <fullName evidence="6">Rieske domain-containing protein</fullName>
    </recommendedName>
</protein>
<dbReference type="InterPro" id="IPR017941">
    <property type="entry name" value="Rieske_2Fe-2S"/>
</dbReference>
<evidence type="ECO:0000313" key="8">
    <source>
        <dbReference type="Proteomes" id="UP000616885"/>
    </source>
</evidence>
<dbReference type="SUPFAM" id="SSF50022">
    <property type="entry name" value="ISP domain"/>
    <property type="match status" value="1"/>
</dbReference>
<evidence type="ECO:0000256" key="4">
    <source>
        <dbReference type="ARBA" id="ARBA00023014"/>
    </source>
</evidence>
<keyword evidence="1" id="KW-0001">2Fe-2S</keyword>
<name>A0A8H7NCQ4_BIOOC</name>
<dbReference type="AlphaFoldDB" id="A0A8H7NCQ4"/>
<organism evidence="7 8">
    <name type="scientific">Bionectria ochroleuca</name>
    <name type="common">Gliocladium roseum</name>
    <dbReference type="NCBI Taxonomy" id="29856"/>
    <lineage>
        <taxon>Eukaryota</taxon>
        <taxon>Fungi</taxon>
        <taxon>Dikarya</taxon>
        <taxon>Ascomycota</taxon>
        <taxon>Pezizomycotina</taxon>
        <taxon>Sordariomycetes</taxon>
        <taxon>Hypocreomycetidae</taxon>
        <taxon>Hypocreales</taxon>
        <taxon>Bionectriaceae</taxon>
        <taxon>Clonostachys</taxon>
    </lineage>
</organism>
<dbReference type="Pfam" id="PF00355">
    <property type="entry name" value="Rieske"/>
    <property type="match status" value="1"/>
</dbReference>
<keyword evidence="4" id="KW-0411">Iron-sulfur</keyword>
<proteinExistence type="predicted"/>
<evidence type="ECO:0000259" key="6">
    <source>
        <dbReference type="PROSITE" id="PS51296"/>
    </source>
</evidence>
<feature type="domain" description="Rieske" evidence="6">
    <location>
        <begin position="41"/>
        <end position="140"/>
    </location>
</feature>
<evidence type="ECO:0000256" key="1">
    <source>
        <dbReference type="ARBA" id="ARBA00022714"/>
    </source>
</evidence>
<dbReference type="PROSITE" id="PS51296">
    <property type="entry name" value="RIESKE"/>
    <property type="match status" value="1"/>
</dbReference>
<evidence type="ECO:0000256" key="3">
    <source>
        <dbReference type="ARBA" id="ARBA00023004"/>
    </source>
</evidence>